<feature type="region of interest" description="Disordered" evidence="1">
    <location>
        <begin position="1"/>
        <end position="115"/>
    </location>
</feature>
<dbReference type="InterPro" id="IPR001005">
    <property type="entry name" value="SANT/Myb"/>
</dbReference>
<feature type="region of interest" description="Disordered" evidence="1">
    <location>
        <begin position="489"/>
        <end position="535"/>
    </location>
</feature>
<sequence>MDRHSLSYALHEPSAPTRTPAPPTPAPPPERPDKPAASTEMTPDVVPEKRKPGRPKGSKNKKPLSGPPATAPNSPVPPVSSPGIPTRSAVATSTNNAKEKEVAEPAAPVPTPVPTAIPSAHQVNAQNQQYYEFQWRMLNLCHEFYGAAEELVKSAPPLVIAQCYQMGPTSRVDPLVLLNEAKTICDTLLANPSRLITTPPPPMTTVIPTFYRPQPPDGESILSVIPPSTATATGPSKSTSKPVSAPAPSTTAKTSTPAGPTPPATVITNPGSFVVSLGSQPPTAAPYPYGGPYYAYPTYTGYYPVPSAAAAASTSTSPAPNSSIPMTTPGGVAQGSWSESEMARLRLLSETHKKRNGEIDWDKVVTEWGNARTRHQILVKATAMGLKESSSARAAKRKREDADPPPNSPPPNPAVAVAAAASPPSVPPSHGNTGSPAMSHASLPTPLASPAPKHLQAPAAAAGASSQSSPTMPWPMPTVAATEVSTVLTPSAHSQIQSLTTTTASSSGYYRGRPQSTSAAPPASTHTFVYQTGSK</sequence>
<keyword evidence="3" id="KW-1185">Reference proteome</keyword>
<feature type="compositionally biased region" description="Pro residues" evidence="1">
    <location>
        <begin position="65"/>
        <end position="80"/>
    </location>
</feature>
<accession>A0ABQ0LXH8</accession>
<feature type="region of interest" description="Disordered" evidence="1">
    <location>
        <begin position="218"/>
        <end position="267"/>
    </location>
</feature>
<feature type="compositionally biased region" description="Low complexity" evidence="1">
    <location>
        <begin position="235"/>
        <end position="258"/>
    </location>
</feature>
<dbReference type="CDD" id="cd00167">
    <property type="entry name" value="SANT"/>
    <property type="match status" value="1"/>
</dbReference>
<organism evidence="2 3">
    <name type="scientific">Mycena chlorophos</name>
    <name type="common">Agaric fungus</name>
    <name type="synonym">Agaricus chlorophos</name>
    <dbReference type="NCBI Taxonomy" id="658473"/>
    <lineage>
        <taxon>Eukaryota</taxon>
        <taxon>Fungi</taxon>
        <taxon>Dikarya</taxon>
        <taxon>Basidiomycota</taxon>
        <taxon>Agaricomycotina</taxon>
        <taxon>Agaricomycetes</taxon>
        <taxon>Agaricomycetidae</taxon>
        <taxon>Agaricales</taxon>
        <taxon>Marasmiineae</taxon>
        <taxon>Mycenaceae</taxon>
        <taxon>Mycena</taxon>
    </lineage>
</organism>
<dbReference type="EMBL" id="DF848948">
    <property type="protein sequence ID" value="GAT55267.1"/>
    <property type="molecule type" value="Genomic_DNA"/>
</dbReference>
<feature type="compositionally biased region" description="Basic residues" evidence="1">
    <location>
        <begin position="51"/>
        <end position="62"/>
    </location>
</feature>
<evidence type="ECO:0000256" key="1">
    <source>
        <dbReference type="SAM" id="MobiDB-lite"/>
    </source>
</evidence>
<proteinExistence type="predicted"/>
<feature type="compositionally biased region" description="Pro residues" evidence="1">
    <location>
        <begin position="19"/>
        <end position="29"/>
    </location>
</feature>
<evidence type="ECO:0000313" key="2">
    <source>
        <dbReference type="EMBL" id="GAT55267.1"/>
    </source>
</evidence>
<evidence type="ECO:0008006" key="4">
    <source>
        <dbReference type="Google" id="ProtNLM"/>
    </source>
</evidence>
<evidence type="ECO:0000313" key="3">
    <source>
        <dbReference type="Proteomes" id="UP000815677"/>
    </source>
</evidence>
<gene>
    <name evidence="2" type="ORF">MCHLO_12050</name>
</gene>
<dbReference type="Proteomes" id="UP000815677">
    <property type="component" value="Unassembled WGS sequence"/>
</dbReference>
<name>A0ABQ0LXH8_MYCCL</name>
<feature type="compositionally biased region" description="Low complexity" evidence="1">
    <location>
        <begin position="441"/>
        <end position="470"/>
    </location>
</feature>
<feature type="compositionally biased region" description="Pro residues" evidence="1">
    <location>
        <begin position="404"/>
        <end position="413"/>
    </location>
</feature>
<feature type="region of interest" description="Disordered" evidence="1">
    <location>
        <begin position="381"/>
        <end position="477"/>
    </location>
</feature>
<protein>
    <recommendedName>
        <fullName evidence="4">Myb-like domain-containing protein</fullName>
    </recommendedName>
</protein>
<feature type="compositionally biased region" description="Low complexity" evidence="1">
    <location>
        <begin position="414"/>
        <end position="423"/>
    </location>
</feature>
<reference evidence="2" key="1">
    <citation type="submission" date="2014-09" db="EMBL/GenBank/DDBJ databases">
        <title>Genome sequence of the luminous mushroom Mycena chlorophos for searching fungal bioluminescence genes.</title>
        <authorList>
            <person name="Tanaka Y."/>
            <person name="Kasuga D."/>
            <person name="Oba Y."/>
            <person name="Hase S."/>
            <person name="Sato K."/>
            <person name="Oba Y."/>
            <person name="Sakakibara Y."/>
        </authorList>
    </citation>
    <scope>NUCLEOTIDE SEQUENCE</scope>
</reference>